<dbReference type="CDD" id="cd00200">
    <property type="entry name" value="WD40"/>
    <property type="match status" value="1"/>
</dbReference>
<dbReference type="EMBL" id="KN819364">
    <property type="protein sequence ID" value="KIJ12410.1"/>
    <property type="molecule type" value="Genomic_DNA"/>
</dbReference>
<feature type="repeat" description="WD" evidence="3">
    <location>
        <begin position="132"/>
        <end position="166"/>
    </location>
</feature>
<gene>
    <name evidence="5" type="ORF">PAXINDRAFT_101229</name>
</gene>
<dbReference type="InterPro" id="IPR036322">
    <property type="entry name" value="WD40_repeat_dom_sf"/>
</dbReference>
<dbReference type="SUPFAM" id="SSF50978">
    <property type="entry name" value="WD40 repeat-like"/>
    <property type="match status" value="1"/>
</dbReference>
<accession>A0A0C9T9V6</accession>
<dbReference type="PANTHER" id="PTHR22847:SF637">
    <property type="entry name" value="WD REPEAT DOMAIN 5B"/>
    <property type="match status" value="1"/>
</dbReference>
<feature type="compositionally biased region" description="Low complexity" evidence="4">
    <location>
        <begin position="681"/>
        <end position="701"/>
    </location>
</feature>
<keyword evidence="1 3" id="KW-0853">WD repeat</keyword>
<evidence type="ECO:0000256" key="3">
    <source>
        <dbReference type="PROSITE-ProRule" id="PRU00221"/>
    </source>
</evidence>
<dbReference type="InterPro" id="IPR020472">
    <property type="entry name" value="WD40_PAC1"/>
</dbReference>
<reference evidence="5 6" key="1">
    <citation type="submission" date="2014-06" db="EMBL/GenBank/DDBJ databases">
        <authorList>
            <consortium name="DOE Joint Genome Institute"/>
            <person name="Kuo A."/>
            <person name="Kohler A."/>
            <person name="Nagy L.G."/>
            <person name="Floudas D."/>
            <person name="Copeland A."/>
            <person name="Barry K.W."/>
            <person name="Cichocki N."/>
            <person name="Veneault-Fourrey C."/>
            <person name="LaButti K."/>
            <person name="Lindquist E.A."/>
            <person name="Lipzen A."/>
            <person name="Lundell T."/>
            <person name="Morin E."/>
            <person name="Murat C."/>
            <person name="Sun H."/>
            <person name="Tunlid A."/>
            <person name="Henrissat B."/>
            <person name="Grigoriev I.V."/>
            <person name="Hibbett D.S."/>
            <person name="Martin F."/>
            <person name="Nordberg H.P."/>
            <person name="Cantor M.N."/>
            <person name="Hua S.X."/>
        </authorList>
    </citation>
    <scope>NUCLEOTIDE SEQUENCE [LARGE SCALE GENOMIC DNA]</scope>
    <source>
        <strain evidence="5 6">ATCC 200175</strain>
    </source>
</reference>
<dbReference type="PROSITE" id="PS50294">
    <property type="entry name" value="WD_REPEATS_REGION"/>
    <property type="match status" value="4"/>
</dbReference>
<dbReference type="PANTHER" id="PTHR22847">
    <property type="entry name" value="WD40 REPEAT PROTEIN"/>
    <property type="match status" value="1"/>
</dbReference>
<protein>
    <recommendedName>
        <fullName evidence="7">WD40 repeat-like protein</fullName>
    </recommendedName>
</protein>
<feature type="repeat" description="WD" evidence="3">
    <location>
        <begin position="43"/>
        <end position="75"/>
    </location>
</feature>
<organism evidence="5 6">
    <name type="scientific">Paxillus involutus ATCC 200175</name>
    <dbReference type="NCBI Taxonomy" id="664439"/>
    <lineage>
        <taxon>Eukaryota</taxon>
        <taxon>Fungi</taxon>
        <taxon>Dikarya</taxon>
        <taxon>Basidiomycota</taxon>
        <taxon>Agaricomycotina</taxon>
        <taxon>Agaricomycetes</taxon>
        <taxon>Agaricomycetidae</taxon>
        <taxon>Boletales</taxon>
        <taxon>Paxilineae</taxon>
        <taxon>Paxillaceae</taxon>
        <taxon>Paxillus</taxon>
    </lineage>
</organism>
<feature type="region of interest" description="Disordered" evidence="4">
    <location>
        <begin position="457"/>
        <end position="560"/>
    </location>
</feature>
<feature type="region of interest" description="Disordered" evidence="4">
    <location>
        <begin position="658"/>
        <end position="701"/>
    </location>
</feature>
<dbReference type="SMART" id="SM00320">
    <property type="entry name" value="WD40"/>
    <property type="match status" value="7"/>
</dbReference>
<evidence type="ECO:0000313" key="6">
    <source>
        <dbReference type="Proteomes" id="UP000053647"/>
    </source>
</evidence>
<evidence type="ECO:0000313" key="5">
    <source>
        <dbReference type="EMBL" id="KIJ12410.1"/>
    </source>
</evidence>
<feature type="compositionally biased region" description="Polar residues" evidence="4">
    <location>
        <begin position="501"/>
        <end position="529"/>
    </location>
</feature>
<sequence>MQTSSRSVSSQIVKAPSVLSSASCPSVSSENANHRLVPVQVFIGGHKDQVNCMCFYPDENKLVSGSHDKTLGIWDRMTGVVQVWNGHTDAVLAVDVSRDGKMIVSGSLDQTVRIWNGESGETTHVFEGHGGVWSVQFSQDSNRVVSGSSDRTVRVWSLETGKLAFEPIKCHEVVWCVCYSPSGDRIASGANSVQIWGAETGRGILSLRNSHITSSLVWTANGTHLIGGGDGNVTIWNSHNGEQLRTWKAHYDTTGGTALTTLSLSPTGTHLATSNWNEKTAPIFDILTGKQVAAFEHDQKSNGIAYSPSGKFISTGCDDNKVYVWEAPAFKDPQSKSREPSFSSFLDKSAIPVAGPSRNDGMDHFWDSQLNIHHPGTHRNQQPSLPPQHVFDKVRNTFANFFIHRPAVATQTNPVRETVEVVEVAAGKDRPYAATIDPPKFNRVQKILYAIIHCRKPEEEDEEVSATTAAHSSQAVAGNAAKCNQPEHKVNGTELPGGGPDSSSTPADNSVICTQPERTSPMSLTSTENPAAERDSSPTSPANSEKCNEPGSTEMVDMHPTSVTPAIPETLTVMEYVSPVCTPSTDPLSPAVASCKPSSSTNARPTFPQLSLSQYINLSSANTLSPEESAIIEDYRRLKGKSAGVRMVAEPLGSLSHDRKSPVYYGLSTSPSQPHPSAMQSTSSTPPHHPPSHVNVSPSHSSVTLDPLLNVAPGWLSTSSLSASPRLPHSPHPAFNRDVPIKESPT</sequence>
<dbReference type="Proteomes" id="UP000053647">
    <property type="component" value="Unassembled WGS sequence"/>
</dbReference>
<dbReference type="OrthoDB" id="2632600at2759"/>
<reference evidence="6" key="2">
    <citation type="submission" date="2015-01" db="EMBL/GenBank/DDBJ databases">
        <title>Evolutionary Origins and Diversification of the Mycorrhizal Mutualists.</title>
        <authorList>
            <consortium name="DOE Joint Genome Institute"/>
            <consortium name="Mycorrhizal Genomics Consortium"/>
            <person name="Kohler A."/>
            <person name="Kuo A."/>
            <person name="Nagy L.G."/>
            <person name="Floudas D."/>
            <person name="Copeland A."/>
            <person name="Barry K.W."/>
            <person name="Cichocki N."/>
            <person name="Veneault-Fourrey C."/>
            <person name="LaButti K."/>
            <person name="Lindquist E.A."/>
            <person name="Lipzen A."/>
            <person name="Lundell T."/>
            <person name="Morin E."/>
            <person name="Murat C."/>
            <person name="Riley R."/>
            <person name="Ohm R."/>
            <person name="Sun H."/>
            <person name="Tunlid A."/>
            <person name="Henrissat B."/>
            <person name="Grigoriev I.V."/>
            <person name="Hibbett D.S."/>
            <person name="Martin F."/>
        </authorList>
    </citation>
    <scope>NUCLEOTIDE SEQUENCE [LARGE SCALE GENOMIC DNA]</scope>
    <source>
        <strain evidence="6">ATCC 200175</strain>
    </source>
</reference>
<dbReference type="InterPro" id="IPR001680">
    <property type="entry name" value="WD40_rpt"/>
</dbReference>
<dbReference type="GO" id="GO:1990234">
    <property type="term" value="C:transferase complex"/>
    <property type="evidence" value="ECO:0007669"/>
    <property type="project" value="UniProtKB-ARBA"/>
</dbReference>
<evidence type="ECO:0000256" key="1">
    <source>
        <dbReference type="ARBA" id="ARBA00022574"/>
    </source>
</evidence>
<feature type="compositionally biased region" description="Polar residues" evidence="4">
    <location>
        <begin position="465"/>
        <end position="476"/>
    </location>
</feature>
<evidence type="ECO:0000256" key="4">
    <source>
        <dbReference type="SAM" id="MobiDB-lite"/>
    </source>
</evidence>
<evidence type="ECO:0008006" key="7">
    <source>
        <dbReference type="Google" id="ProtNLM"/>
    </source>
</evidence>
<name>A0A0C9T9V6_PAXIN</name>
<proteinExistence type="predicted"/>
<dbReference type="PRINTS" id="PR00320">
    <property type="entry name" value="GPROTEINBRPT"/>
</dbReference>
<dbReference type="AlphaFoldDB" id="A0A0C9T9V6"/>
<feature type="repeat" description="WD" evidence="3">
    <location>
        <begin position="294"/>
        <end position="326"/>
    </location>
</feature>
<dbReference type="Gene3D" id="2.130.10.10">
    <property type="entry name" value="YVTN repeat-like/Quinoprotein amine dehydrogenase"/>
    <property type="match status" value="2"/>
</dbReference>
<feature type="repeat" description="WD" evidence="3">
    <location>
        <begin position="84"/>
        <end position="125"/>
    </location>
</feature>
<feature type="region of interest" description="Disordered" evidence="4">
    <location>
        <begin position="719"/>
        <end position="746"/>
    </location>
</feature>
<dbReference type="Pfam" id="PF00400">
    <property type="entry name" value="WD40"/>
    <property type="match status" value="6"/>
</dbReference>
<keyword evidence="6" id="KW-1185">Reference proteome</keyword>
<dbReference type="InterPro" id="IPR015943">
    <property type="entry name" value="WD40/YVTN_repeat-like_dom_sf"/>
</dbReference>
<dbReference type="PROSITE" id="PS50082">
    <property type="entry name" value="WD_REPEATS_2"/>
    <property type="match status" value="4"/>
</dbReference>
<dbReference type="HOGENOM" id="CLU_016266_1_0_1"/>
<evidence type="ECO:0000256" key="2">
    <source>
        <dbReference type="ARBA" id="ARBA00022737"/>
    </source>
</evidence>
<keyword evidence="2" id="KW-0677">Repeat</keyword>